<reference evidence="2" key="1">
    <citation type="journal article" date="2023" name="Commun. Biol.">
        <title>Genome analysis of Parmales, the sister group of diatoms, reveals the evolutionary specialization of diatoms from phago-mixotrophs to photoautotrophs.</title>
        <authorList>
            <person name="Ban H."/>
            <person name="Sato S."/>
            <person name="Yoshikawa S."/>
            <person name="Yamada K."/>
            <person name="Nakamura Y."/>
            <person name="Ichinomiya M."/>
            <person name="Sato N."/>
            <person name="Blanc-Mathieu R."/>
            <person name="Endo H."/>
            <person name="Kuwata A."/>
            <person name="Ogata H."/>
        </authorList>
    </citation>
    <scope>NUCLEOTIDE SEQUENCE [LARGE SCALE GENOMIC DNA]</scope>
    <source>
        <strain evidence="2">NIES 3699</strain>
    </source>
</reference>
<dbReference type="AlphaFoldDB" id="A0A9W7EW44"/>
<gene>
    <name evidence="1" type="ORF">TrVE_jg891</name>
</gene>
<evidence type="ECO:0000313" key="1">
    <source>
        <dbReference type="EMBL" id="GMH92008.1"/>
    </source>
</evidence>
<comment type="caution">
    <text evidence="1">The sequence shown here is derived from an EMBL/GenBank/DDBJ whole genome shotgun (WGS) entry which is preliminary data.</text>
</comment>
<protein>
    <submittedName>
        <fullName evidence="1">Uncharacterized protein</fullName>
    </submittedName>
</protein>
<proteinExistence type="predicted"/>
<evidence type="ECO:0000313" key="2">
    <source>
        <dbReference type="Proteomes" id="UP001165160"/>
    </source>
</evidence>
<name>A0A9W7EW44_9STRA</name>
<dbReference type="EMBL" id="BRXX01000122">
    <property type="protein sequence ID" value="GMH92008.1"/>
    <property type="molecule type" value="Genomic_DNA"/>
</dbReference>
<organism evidence="1 2">
    <name type="scientific">Triparma verrucosa</name>
    <dbReference type="NCBI Taxonomy" id="1606542"/>
    <lineage>
        <taxon>Eukaryota</taxon>
        <taxon>Sar</taxon>
        <taxon>Stramenopiles</taxon>
        <taxon>Ochrophyta</taxon>
        <taxon>Bolidophyceae</taxon>
        <taxon>Parmales</taxon>
        <taxon>Triparmaceae</taxon>
        <taxon>Triparma</taxon>
    </lineage>
</organism>
<keyword evidence="2" id="KW-1185">Reference proteome</keyword>
<accession>A0A9W7EW44</accession>
<dbReference type="Proteomes" id="UP001165160">
    <property type="component" value="Unassembled WGS sequence"/>
</dbReference>
<sequence>MASLAPLLNQLSEAFPIPVGDDDRSDSGTLDALRLCLKQILSLILDLTLNEKEPDSPLNVVKKTVSKAQKQFQEALLQRIKNGKRYAVKIYLTSLQTSTNLSLCSGAFDKLLMSLPDSKSWAVLARYWCYEDFRVAVLRSVTEEIVQPSASSSNYSSDILLLIKQNANEPDPEQLFFKPPAAPTAVQTSAALSKAFLSISSCLPPRHYLLFLKQLQLHLPDLNTPIKYAPTLERLSLPPLGEHVRVVALQNLFYLTSKHSFNPTNFYASLLDLSTKTVFSKPSVLMIFTPLLKLALNSTHVGLQIKCDFVVQLLDCASHSTVSGAGMALGFVENLLKDEAVLQKVEKECGALKTLEKHWFHAVRKWAKEAGKVGDKRKRDLTERMKRVDYDGDKAVRDVKAEQPQAWEF</sequence>